<comment type="caution">
    <text evidence="8">The sequence shown here is derived from an EMBL/GenBank/DDBJ whole genome shotgun (WGS) entry which is preliminary data.</text>
</comment>
<feature type="transmembrane region" description="Helical" evidence="7">
    <location>
        <begin position="93"/>
        <end position="112"/>
    </location>
</feature>
<evidence type="ECO:0000313" key="9">
    <source>
        <dbReference type="Proteomes" id="UP001188597"/>
    </source>
</evidence>
<proteinExistence type="inferred from homology"/>
<keyword evidence="6 7" id="KW-0472">Membrane</keyword>
<evidence type="ECO:0000256" key="5">
    <source>
        <dbReference type="ARBA" id="ARBA00022989"/>
    </source>
</evidence>
<comment type="similarity">
    <text evidence="2">Belongs to the SPCS1 family.</text>
</comment>
<evidence type="ECO:0000256" key="6">
    <source>
        <dbReference type="ARBA" id="ARBA00023136"/>
    </source>
</evidence>
<evidence type="ECO:0000256" key="1">
    <source>
        <dbReference type="ARBA" id="ARBA00004477"/>
    </source>
</evidence>
<evidence type="ECO:0000313" key="8">
    <source>
        <dbReference type="EMBL" id="KAK3013827.1"/>
    </source>
</evidence>
<dbReference type="GO" id="GO:0006465">
    <property type="term" value="P:signal peptide processing"/>
    <property type="evidence" value="ECO:0007669"/>
    <property type="project" value="InterPro"/>
</dbReference>
<accession>A0AA88VRR6</accession>
<dbReference type="PANTHER" id="PTHR38354:SF2">
    <property type="entry name" value="SIGNAL PEPTIDASE COMPLEX-LIKE PROTEIN DTM1"/>
    <property type="match status" value="1"/>
</dbReference>
<keyword evidence="3 7" id="KW-0812">Transmembrane</keyword>
<feature type="transmembrane region" description="Helical" evidence="7">
    <location>
        <begin position="155"/>
        <end position="173"/>
    </location>
</feature>
<dbReference type="Proteomes" id="UP001188597">
    <property type="component" value="Unassembled WGS sequence"/>
</dbReference>
<dbReference type="GO" id="GO:0048658">
    <property type="term" value="P:anther wall tapetum development"/>
    <property type="evidence" value="ECO:0007669"/>
    <property type="project" value="InterPro"/>
</dbReference>
<dbReference type="GO" id="GO:0005787">
    <property type="term" value="C:signal peptidase complex"/>
    <property type="evidence" value="ECO:0007669"/>
    <property type="project" value="InterPro"/>
</dbReference>
<keyword evidence="5 7" id="KW-1133">Transmembrane helix</keyword>
<reference evidence="8" key="1">
    <citation type="submission" date="2022-12" db="EMBL/GenBank/DDBJ databases">
        <title>Draft genome assemblies for two species of Escallonia (Escalloniales).</title>
        <authorList>
            <person name="Chanderbali A."/>
            <person name="Dervinis C."/>
            <person name="Anghel I."/>
            <person name="Soltis D."/>
            <person name="Soltis P."/>
            <person name="Zapata F."/>
        </authorList>
    </citation>
    <scope>NUCLEOTIDE SEQUENCE</scope>
    <source>
        <strain evidence="8">UCBG64.0493</strain>
        <tissue evidence="8">Leaf</tissue>
    </source>
</reference>
<evidence type="ECO:0000256" key="3">
    <source>
        <dbReference type="ARBA" id="ARBA00022692"/>
    </source>
</evidence>
<keyword evidence="9" id="KW-1185">Reference proteome</keyword>
<gene>
    <name evidence="8" type="ORF">RJ639_009473</name>
</gene>
<dbReference type="AlphaFoldDB" id="A0AA88VRR6"/>
<name>A0AA88VRR6_9ASTE</name>
<evidence type="ECO:0000256" key="4">
    <source>
        <dbReference type="ARBA" id="ARBA00022824"/>
    </source>
</evidence>
<protein>
    <recommendedName>
        <fullName evidence="10">Signal peptidase complex-like protein DTM1</fullName>
    </recommendedName>
</protein>
<sequence>MTLLYSCGQSAFKAVHSQVPTNSLSQESHENCPNLYSNTLLLALILLLTSKATLLLRSSADSMAGDVAFRSCLVLLAAVVVFVGLYTQSFKKMLATYLFGIFAIGGVLLPDWDFFDRRVSQWCTPVSVDHDMDAGSHSVHFPTTPARFRIYPARMVIYVVVYGFGLYKWWMYISN</sequence>
<comment type="subcellular location">
    <subcellularLocation>
        <location evidence="1">Endoplasmic reticulum membrane</location>
        <topology evidence="1">Multi-pass membrane protein</topology>
    </subcellularLocation>
</comment>
<organism evidence="8 9">
    <name type="scientific">Escallonia herrerae</name>
    <dbReference type="NCBI Taxonomy" id="1293975"/>
    <lineage>
        <taxon>Eukaryota</taxon>
        <taxon>Viridiplantae</taxon>
        <taxon>Streptophyta</taxon>
        <taxon>Embryophyta</taxon>
        <taxon>Tracheophyta</taxon>
        <taxon>Spermatophyta</taxon>
        <taxon>Magnoliopsida</taxon>
        <taxon>eudicotyledons</taxon>
        <taxon>Gunneridae</taxon>
        <taxon>Pentapetalae</taxon>
        <taxon>asterids</taxon>
        <taxon>campanulids</taxon>
        <taxon>Escalloniales</taxon>
        <taxon>Escalloniaceae</taxon>
        <taxon>Escallonia</taxon>
    </lineage>
</organism>
<dbReference type="InterPro" id="IPR039955">
    <property type="entry name" value="DTM1"/>
</dbReference>
<feature type="transmembrane region" description="Helical" evidence="7">
    <location>
        <begin position="35"/>
        <end position="56"/>
    </location>
</feature>
<dbReference type="InterPro" id="IPR009542">
    <property type="entry name" value="Spc1/SPCS1"/>
</dbReference>
<dbReference type="PANTHER" id="PTHR38354">
    <property type="entry name" value="SIGNAL PEPTIDASE COMPLEX-LIKE PROTEIN DTM1"/>
    <property type="match status" value="1"/>
</dbReference>
<dbReference type="Pfam" id="PF06645">
    <property type="entry name" value="SPC12"/>
    <property type="match status" value="1"/>
</dbReference>
<keyword evidence="4" id="KW-0256">Endoplasmic reticulum</keyword>
<feature type="transmembrane region" description="Helical" evidence="7">
    <location>
        <begin position="68"/>
        <end position="87"/>
    </location>
</feature>
<evidence type="ECO:0000256" key="7">
    <source>
        <dbReference type="SAM" id="Phobius"/>
    </source>
</evidence>
<evidence type="ECO:0008006" key="10">
    <source>
        <dbReference type="Google" id="ProtNLM"/>
    </source>
</evidence>
<dbReference type="EMBL" id="JAVXUP010001265">
    <property type="protein sequence ID" value="KAK3013827.1"/>
    <property type="molecule type" value="Genomic_DNA"/>
</dbReference>
<evidence type="ECO:0000256" key="2">
    <source>
        <dbReference type="ARBA" id="ARBA00005245"/>
    </source>
</evidence>